<dbReference type="Gene3D" id="3.40.50.620">
    <property type="entry name" value="HUPs"/>
    <property type="match status" value="1"/>
</dbReference>
<evidence type="ECO:0000256" key="1">
    <source>
        <dbReference type="ARBA" id="ARBA00008791"/>
    </source>
</evidence>
<sequence length="148" mass="16155">MRLVDLSGASQKVLRYAETLALDLSAKVWLLYAEKPDLGFVGFGPGRPQPALDKVAEDFREKREELQNEVEKLQSSGIDAESLLVQGVAVEVILDEASKLNIDLIVVGSHGHGAVYHMVIGSVSEGVLHRSSCPVLVVPTHERTKKKK</sequence>
<reference evidence="4" key="1">
    <citation type="journal article" date="2021" name="ISME J.">
        <title>Fine-scale metabolic discontinuity in a stratified prokaryote microbiome of a Red Sea deep halocline.</title>
        <authorList>
            <person name="Michoud G."/>
            <person name="Ngugi D.K."/>
            <person name="Barozzi A."/>
            <person name="Merlino G."/>
            <person name="Calleja M.L."/>
            <person name="Delgado-Huertas A."/>
            <person name="Moran X.A.G."/>
            <person name="Daffonchio D."/>
        </authorList>
    </citation>
    <scope>NUCLEOTIDE SEQUENCE</scope>
    <source>
        <strain evidence="4">SuakinDeep_MAG55_1</strain>
    </source>
</reference>
<dbReference type="PANTHER" id="PTHR46268">
    <property type="entry name" value="STRESS RESPONSE PROTEIN NHAX"/>
    <property type="match status" value="1"/>
</dbReference>
<dbReference type="SUPFAM" id="SSF52402">
    <property type="entry name" value="Adenine nucleotide alpha hydrolases-like"/>
    <property type="match status" value="1"/>
</dbReference>
<organism evidence="4 5">
    <name type="scientific">Candidatus Scalindua arabica</name>
    <dbReference type="NCBI Taxonomy" id="1127984"/>
    <lineage>
        <taxon>Bacteria</taxon>
        <taxon>Pseudomonadati</taxon>
        <taxon>Planctomycetota</taxon>
        <taxon>Candidatus Brocadiia</taxon>
        <taxon>Candidatus Brocadiales</taxon>
        <taxon>Candidatus Scalinduaceae</taxon>
        <taxon>Candidatus Scalindua</taxon>
    </lineage>
</organism>
<dbReference type="Proteomes" id="UP000722750">
    <property type="component" value="Unassembled WGS sequence"/>
</dbReference>
<dbReference type="InterPro" id="IPR014729">
    <property type="entry name" value="Rossmann-like_a/b/a_fold"/>
</dbReference>
<dbReference type="EMBL" id="JAANXD010000012">
    <property type="protein sequence ID" value="MBS1257162.1"/>
    <property type="molecule type" value="Genomic_DNA"/>
</dbReference>
<name>A0A942A3Q4_9BACT</name>
<dbReference type="AlphaFoldDB" id="A0A942A3Q4"/>
<dbReference type="PRINTS" id="PR01438">
    <property type="entry name" value="UNVRSLSTRESS"/>
</dbReference>
<protein>
    <recommendedName>
        <fullName evidence="3">UspA domain-containing protein</fullName>
    </recommendedName>
</protein>
<feature type="domain" description="UspA" evidence="3">
    <location>
        <begin position="4"/>
        <end position="139"/>
    </location>
</feature>
<gene>
    <name evidence="4" type="ORF">MAG551_00198</name>
</gene>
<evidence type="ECO:0000259" key="3">
    <source>
        <dbReference type="Pfam" id="PF00582"/>
    </source>
</evidence>
<dbReference type="PANTHER" id="PTHR46268:SF6">
    <property type="entry name" value="UNIVERSAL STRESS PROTEIN UP12"/>
    <property type="match status" value="1"/>
</dbReference>
<dbReference type="Pfam" id="PF00582">
    <property type="entry name" value="Usp"/>
    <property type="match status" value="1"/>
</dbReference>
<accession>A0A942A3Q4</accession>
<keyword evidence="2" id="KW-0175">Coiled coil</keyword>
<feature type="coiled-coil region" evidence="2">
    <location>
        <begin position="52"/>
        <end position="83"/>
    </location>
</feature>
<comment type="similarity">
    <text evidence="1">Belongs to the universal stress protein A family.</text>
</comment>
<evidence type="ECO:0000313" key="4">
    <source>
        <dbReference type="EMBL" id="MBS1257162.1"/>
    </source>
</evidence>
<evidence type="ECO:0000313" key="5">
    <source>
        <dbReference type="Proteomes" id="UP000722750"/>
    </source>
</evidence>
<proteinExistence type="inferred from homology"/>
<evidence type="ECO:0000256" key="2">
    <source>
        <dbReference type="SAM" id="Coils"/>
    </source>
</evidence>
<comment type="caution">
    <text evidence="4">The sequence shown here is derived from an EMBL/GenBank/DDBJ whole genome shotgun (WGS) entry which is preliminary data.</text>
</comment>
<dbReference type="InterPro" id="IPR006015">
    <property type="entry name" value="Universal_stress_UspA"/>
</dbReference>
<dbReference type="InterPro" id="IPR006016">
    <property type="entry name" value="UspA"/>
</dbReference>
<dbReference type="CDD" id="cd00293">
    <property type="entry name" value="USP-like"/>
    <property type="match status" value="1"/>
</dbReference>